<keyword evidence="2" id="KW-0805">Transcription regulation</keyword>
<proteinExistence type="inferred from homology"/>
<name>A0A0C6FN48_9HYPH</name>
<dbReference type="OrthoDB" id="528082at2"/>
<organism evidence="6 7">
    <name type="scientific">Methylobacterium aquaticum</name>
    <dbReference type="NCBI Taxonomy" id="270351"/>
    <lineage>
        <taxon>Bacteria</taxon>
        <taxon>Pseudomonadati</taxon>
        <taxon>Pseudomonadota</taxon>
        <taxon>Alphaproteobacteria</taxon>
        <taxon>Hyphomicrobiales</taxon>
        <taxon>Methylobacteriaceae</taxon>
        <taxon>Methylobacterium</taxon>
    </lineage>
</organism>
<keyword evidence="6" id="KW-0614">Plasmid</keyword>
<dbReference type="PANTHER" id="PTHR30126">
    <property type="entry name" value="HTH-TYPE TRANSCRIPTIONAL REGULATOR"/>
    <property type="match status" value="1"/>
</dbReference>
<accession>A0A0C6FN48</accession>
<dbReference type="InterPro" id="IPR000847">
    <property type="entry name" value="LysR_HTH_N"/>
</dbReference>
<evidence type="ECO:0000313" key="7">
    <source>
        <dbReference type="Proteomes" id="UP000061432"/>
    </source>
</evidence>
<dbReference type="RefSeq" id="WP_060850744.1">
    <property type="nucleotide sequence ID" value="NZ_AP014705.1"/>
</dbReference>
<dbReference type="InterPro" id="IPR036390">
    <property type="entry name" value="WH_DNA-bd_sf"/>
</dbReference>
<evidence type="ECO:0000313" key="6">
    <source>
        <dbReference type="EMBL" id="BAQ49748.1"/>
    </source>
</evidence>
<dbReference type="Proteomes" id="UP000061432">
    <property type="component" value="Plasmid pMaq22A_1p"/>
</dbReference>
<dbReference type="InterPro" id="IPR036388">
    <property type="entry name" value="WH-like_DNA-bd_sf"/>
</dbReference>
<reference evidence="6 7" key="1">
    <citation type="journal article" date="2015" name="Genome Announc.">
        <title>Complete Genome Sequence of Methylobacterium aquaticum Strain 22A, Isolated from Racomitrium japonicum Moss.</title>
        <authorList>
            <person name="Tani A."/>
            <person name="Ogura Y."/>
            <person name="Hayashi T."/>
            <person name="Kimbara K."/>
        </authorList>
    </citation>
    <scope>NUCLEOTIDE SEQUENCE [LARGE SCALE GENOMIC DNA]</scope>
    <source>
        <strain evidence="6 7">MA-22A</strain>
        <plasmid evidence="7">Plasmid pMaq22A_1p DNA</plasmid>
    </source>
</reference>
<dbReference type="PANTHER" id="PTHR30126:SF2">
    <property type="entry name" value="HTH-TYPE TRANSCRIPTIONAL REGULATOR YJIE"/>
    <property type="match status" value="1"/>
</dbReference>
<reference evidence="7" key="2">
    <citation type="submission" date="2015-01" db="EMBL/GenBank/DDBJ databases">
        <title>Complete genome sequence of Methylobacterium aquaticum strain 22A.</title>
        <authorList>
            <person name="Tani A."/>
            <person name="Ogura Y."/>
            <person name="Hayashi T."/>
        </authorList>
    </citation>
    <scope>NUCLEOTIDE SEQUENCE [LARGE SCALE GENOMIC DNA]</scope>
    <source>
        <strain evidence="7">MA-22A</strain>
        <plasmid evidence="7">Plasmid pMaq22A_1p DNA</plasmid>
    </source>
</reference>
<dbReference type="GO" id="GO:0003700">
    <property type="term" value="F:DNA-binding transcription factor activity"/>
    <property type="evidence" value="ECO:0007669"/>
    <property type="project" value="InterPro"/>
</dbReference>
<evidence type="ECO:0000256" key="3">
    <source>
        <dbReference type="ARBA" id="ARBA00023125"/>
    </source>
</evidence>
<dbReference type="Pfam" id="PF00126">
    <property type="entry name" value="HTH_1"/>
    <property type="match status" value="1"/>
</dbReference>
<dbReference type="GO" id="GO:0000976">
    <property type="term" value="F:transcription cis-regulatory region binding"/>
    <property type="evidence" value="ECO:0007669"/>
    <property type="project" value="TreeGrafter"/>
</dbReference>
<dbReference type="EMBL" id="AP014705">
    <property type="protein sequence ID" value="BAQ49748.1"/>
    <property type="molecule type" value="Genomic_DNA"/>
</dbReference>
<gene>
    <name evidence="6" type="primary">lysR</name>
    <name evidence="6" type="ORF">Maq22A_1p37890</name>
</gene>
<protein>
    <submittedName>
        <fullName evidence="6">LysR family transcriptional regulator</fullName>
    </submittedName>
</protein>
<dbReference type="Gene3D" id="1.10.10.10">
    <property type="entry name" value="Winged helix-like DNA-binding domain superfamily/Winged helix DNA-binding domain"/>
    <property type="match status" value="1"/>
</dbReference>
<dbReference type="AlphaFoldDB" id="A0A0C6FN48"/>
<dbReference type="Pfam" id="PF03466">
    <property type="entry name" value="LysR_substrate"/>
    <property type="match status" value="1"/>
</dbReference>
<dbReference type="Gene3D" id="3.40.190.10">
    <property type="entry name" value="Periplasmic binding protein-like II"/>
    <property type="match status" value="2"/>
</dbReference>
<dbReference type="InterPro" id="IPR005119">
    <property type="entry name" value="LysR_subst-bd"/>
</dbReference>
<evidence type="ECO:0000256" key="2">
    <source>
        <dbReference type="ARBA" id="ARBA00023015"/>
    </source>
</evidence>
<dbReference type="SUPFAM" id="SSF46785">
    <property type="entry name" value="Winged helix' DNA-binding domain"/>
    <property type="match status" value="1"/>
</dbReference>
<feature type="domain" description="HTH lysR-type" evidence="5">
    <location>
        <begin position="1"/>
        <end position="58"/>
    </location>
</feature>
<keyword evidence="3" id="KW-0238">DNA-binding</keyword>
<keyword evidence="4" id="KW-0804">Transcription</keyword>
<sequence>MELKWIEDFLSLAETRSFSRSAESRAVTQSAFSRRIRSLEVWLGTALLDRSTYPITLTADGRQFLETAEEVVRLLTLSRADFRARSDGAGLPVVTITALHSLCLSFLPRWLGRIRDALGPVASRVLPDNFNICVQALVEGGYDLLLTYHHPGIPIPLDPERYPCRIVGRDSLAAVAAPRGLVPDARGRLPLLQYSRGSFLGRLAGIAQGGDDAPATYPVHTNENSMAEALRSMALGGHGIAWLPRSLVAPEIRAGALTVLGREMPMDIRLYRSAERHRSFLDEVWAVAAEDPPNYSDAE</sequence>
<dbReference type="PROSITE" id="PS50931">
    <property type="entry name" value="HTH_LYSR"/>
    <property type="match status" value="1"/>
</dbReference>
<dbReference type="SUPFAM" id="SSF53850">
    <property type="entry name" value="Periplasmic binding protein-like II"/>
    <property type="match status" value="1"/>
</dbReference>
<evidence type="ECO:0000259" key="5">
    <source>
        <dbReference type="PROSITE" id="PS50931"/>
    </source>
</evidence>
<geneLocation type="plasmid" evidence="7">
    <name>pMaq22A_1p DNA</name>
</geneLocation>
<dbReference type="KEGG" id="maqu:Maq22A_1p37890"/>
<evidence type="ECO:0000256" key="4">
    <source>
        <dbReference type="ARBA" id="ARBA00023163"/>
    </source>
</evidence>
<evidence type="ECO:0000256" key="1">
    <source>
        <dbReference type="ARBA" id="ARBA00009437"/>
    </source>
</evidence>
<dbReference type="PATRIC" id="fig|270351.10.peg.6852"/>
<comment type="similarity">
    <text evidence="1">Belongs to the LysR transcriptional regulatory family.</text>
</comment>